<protein>
    <submittedName>
        <fullName evidence="1">Uncharacterized protein</fullName>
    </submittedName>
</protein>
<dbReference type="PATRIC" id="fig|1121448.10.peg.164"/>
<dbReference type="HOGENOM" id="CLU_592806_0_0_7"/>
<sequence length="461" mass="48816">MTDTGLNGGPKGRELVVPGARHNLFPRVTRTEREAGIIRHRKQYFVNENPESEPAWGVVLFLEHPSMGEDSFAIALGTQQDTQQQLLARAPAWMGVGRLATELTGGETAVQLVMEDADTVFENGGLLHLSNRFLVQQTVHEAVRPGDAVLLDNGTWRSVDRLDTGGEILHPYGLYLGGDTVLTVTPSSREEWLRIADRLHEGEVLTTGNGLSYALTLTSLAHAADGVCRVDGKTPVLTAVCGGQVQTVTVNRDGQCSGYCTAGALQMDTGVWSTPVSWNTPPDAGTAVTISYRERAYRSTGSAVTVLLNEQVTGAYGTANTVGAGCLEMDSLQASADGWIMSSTAGTYDHAGHPPVLPHDGVEEDSWTLTFTSATSFLCAGLQEGDVGAGSVASPFSPVNASAGVPYFVLDPAGFAGIFAAGDTIAFSTHPAAVPVWMRQTVPAGAPEISHNLMVLGWYCE</sequence>
<name>T2G7E3_MEGG1</name>
<dbReference type="Proteomes" id="UP000016587">
    <property type="component" value="Chromosome"/>
</dbReference>
<keyword evidence="2" id="KW-1185">Reference proteome</keyword>
<evidence type="ECO:0000313" key="1">
    <source>
        <dbReference type="EMBL" id="AGW12099.1"/>
    </source>
</evidence>
<reference evidence="1 2" key="1">
    <citation type="journal article" date="2013" name="J. Bacteriol.">
        <title>Roles of HynAB and Ech, the only two hydrogenases found in the model sulfate reducer Desulfovibrio gigas.</title>
        <authorList>
            <person name="Morais-Silva F.O."/>
            <person name="Santos C.I."/>
            <person name="Rodrigues R."/>
            <person name="Pereira I.A."/>
            <person name="Rodrigues-Pousada C."/>
        </authorList>
    </citation>
    <scope>NUCLEOTIDE SEQUENCE [LARGE SCALE GENOMIC DNA]</scope>
    <source>
        <strain evidence="2">ATCC 19364 / DSM 1382 / NCIMB 9332 / VKM B-1759</strain>
    </source>
</reference>
<dbReference type="STRING" id="1121448.DGI_0162"/>
<dbReference type="KEGG" id="dgg:DGI_0162"/>
<dbReference type="AlphaFoldDB" id="T2G7E3"/>
<accession>T2G7E3</accession>
<reference evidence="2" key="2">
    <citation type="submission" date="2013-07" db="EMBL/GenBank/DDBJ databases">
        <authorList>
            <person name="Morais-Silva F.O."/>
            <person name="Rezende A.M."/>
            <person name="Pimentel C."/>
            <person name="Resende D.M."/>
            <person name="Santos C.I."/>
            <person name="Clemente C."/>
            <person name="de Oliveira L.M."/>
            <person name="da Silva S.M."/>
            <person name="Costa D.A."/>
            <person name="Varela-Raposo A."/>
            <person name="Horacio E.C.A."/>
            <person name="Matos M."/>
            <person name="Flores O."/>
            <person name="Ruiz J.C."/>
            <person name="Rodrigues-Pousada C."/>
        </authorList>
    </citation>
    <scope>NUCLEOTIDE SEQUENCE [LARGE SCALE GENOMIC DNA]</scope>
    <source>
        <strain evidence="2">ATCC 19364 / DSM 1382 / NCIMB 9332 / VKM B-1759</strain>
    </source>
</reference>
<organism evidence="1 2">
    <name type="scientific">Megalodesulfovibrio gigas (strain ATCC 19364 / DSM 1382 / NCIMB 9332 / VKM B-1759)</name>
    <name type="common">Desulfovibrio gigas</name>
    <dbReference type="NCBI Taxonomy" id="1121448"/>
    <lineage>
        <taxon>Bacteria</taxon>
        <taxon>Pseudomonadati</taxon>
        <taxon>Thermodesulfobacteriota</taxon>
        <taxon>Desulfovibrionia</taxon>
        <taxon>Desulfovibrionales</taxon>
        <taxon>Desulfovibrionaceae</taxon>
        <taxon>Megalodesulfovibrio</taxon>
    </lineage>
</organism>
<gene>
    <name evidence="1" type="ORF">DGI_0162</name>
</gene>
<proteinExistence type="predicted"/>
<dbReference type="eggNOG" id="ENOG502Z7RQ">
    <property type="taxonomic scope" value="Bacteria"/>
</dbReference>
<evidence type="ECO:0000313" key="2">
    <source>
        <dbReference type="Proteomes" id="UP000016587"/>
    </source>
</evidence>
<dbReference type="EMBL" id="CP006585">
    <property type="protein sequence ID" value="AGW12099.1"/>
    <property type="molecule type" value="Genomic_DNA"/>
</dbReference>